<organism evidence="2 3">
    <name type="scientific">Brucella suis biovar 1 (strain 1330)</name>
    <dbReference type="NCBI Taxonomy" id="204722"/>
    <lineage>
        <taxon>Bacteria</taxon>
        <taxon>Pseudomonadati</taxon>
        <taxon>Pseudomonadota</taxon>
        <taxon>Alphaproteobacteria</taxon>
        <taxon>Hyphomicrobiales</taxon>
        <taxon>Brucellaceae</taxon>
        <taxon>Brucella/Ochrobactrum group</taxon>
        <taxon>Brucella</taxon>
    </lineage>
</organism>
<keyword evidence="1" id="KW-0472">Membrane</keyword>
<sequence length="54" mass="5610">MTFQPSEAAICCTASRDYHLSIGTLQSLSAKAACGAAIAAISAVIRMIFFISLS</sequence>
<feature type="transmembrane region" description="Helical" evidence="1">
    <location>
        <begin position="30"/>
        <end position="53"/>
    </location>
</feature>
<reference evidence="2 3" key="1">
    <citation type="journal article" date="2011" name="J. Bacteriol.">
        <title>Revised genome sequence of Brucella suis 1330.</title>
        <authorList>
            <person name="Tae H."/>
            <person name="Shallom S."/>
            <person name="Settlage R."/>
            <person name="Preston D."/>
            <person name="Adams L.G."/>
            <person name="Garner H.R."/>
        </authorList>
    </citation>
    <scope>NUCLEOTIDE SEQUENCE [LARGE SCALE GENOMIC DNA]</scope>
    <source>
        <strain evidence="2 3">1330</strain>
    </source>
</reference>
<proteinExistence type="predicted"/>
<gene>
    <name evidence="2" type="ordered locus">BS1330_II0227</name>
</gene>
<dbReference type="KEGG" id="bms:BRA0230"/>
<evidence type="ECO:0000256" key="1">
    <source>
        <dbReference type="SAM" id="Phobius"/>
    </source>
</evidence>
<keyword evidence="1" id="KW-0812">Transmembrane</keyword>
<name>A0A0H3GAC2_BRUSU</name>
<dbReference type="HOGENOM" id="CLU_205085_0_0_5"/>
<protein>
    <submittedName>
        <fullName evidence="2">Uncharacterized protein</fullName>
    </submittedName>
</protein>
<dbReference type="KEGG" id="bsi:BS1330_II0227"/>
<dbReference type="AlphaFoldDB" id="A0A0H3GAC2"/>
<evidence type="ECO:0000313" key="3">
    <source>
        <dbReference type="Proteomes" id="UP000007104"/>
    </source>
</evidence>
<dbReference type="EMBL" id="CP002998">
    <property type="protein sequence ID" value="AEM19710.1"/>
    <property type="molecule type" value="Genomic_DNA"/>
</dbReference>
<keyword evidence="1" id="KW-1133">Transmembrane helix</keyword>
<accession>A0A0H3GAC2</accession>
<evidence type="ECO:0000313" key="2">
    <source>
        <dbReference type="EMBL" id="AEM19710.1"/>
    </source>
</evidence>
<keyword evidence="3" id="KW-1185">Reference proteome</keyword>
<dbReference type="Proteomes" id="UP000007104">
    <property type="component" value="Chromosome II"/>
</dbReference>